<comment type="caution">
    <text evidence="5">The sequence shown here is derived from an EMBL/GenBank/DDBJ whole genome shotgun (WGS) entry which is preliminary data.</text>
</comment>
<feature type="domain" description="DUF7707" evidence="4">
    <location>
        <begin position="20"/>
        <end position="125"/>
    </location>
</feature>
<feature type="region of interest" description="Disordered" evidence="1">
    <location>
        <begin position="163"/>
        <end position="186"/>
    </location>
</feature>
<dbReference type="EMBL" id="JAXOVC010000007">
    <property type="protein sequence ID" value="KAK4499346.1"/>
    <property type="molecule type" value="Genomic_DNA"/>
</dbReference>
<dbReference type="Pfam" id="PF24808">
    <property type="entry name" value="DUF7707"/>
    <property type="match status" value="1"/>
</dbReference>
<protein>
    <recommendedName>
        <fullName evidence="4">DUF7707 domain-containing protein</fullName>
    </recommendedName>
</protein>
<feature type="transmembrane region" description="Helical" evidence="2">
    <location>
        <begin position="196"/>
        <end position="221"/>
    </location>
</feature>
<dbReference type="PANTHER" id="PTHR38118">
    <property type="entry name" value="ANCHORED CELL WALL PROTEIN 11-RELATED"/>
    <property type="match status" value="1"/>
</dbReference>
<feature type="compositionally biased region" description="Gly residues" evidence="1">
    <location>
        <begin position="175"/>
        <end position="186"/>
    </location>
</feature>
<sequence>MKSIIATGLLVAAVSAQQQYSIDPNSVDNSTRDYWCQQQTAQCPLICLQTPSNSATTQSNDCDPASLTYSCVCSNGISPNVSEYSQTLPYYICTQWGQQCVSNCNGDTSCASACTQDHPCGASNPTRQNTSTLTRTMSSTAGASATGGGDGAATTDGSGQTIYSGFAGDSPSSTGGNGNGGSGGGDSSAASTLVRVWALSAGQTFGTLALVGGIVGGFAILL</sequence>
<keyword evidence="3" id="KW-0732">Signal</keyword>
<proteinExistence type="predicted"/>
<evidence type="ECO:0000313" key="5">
    <source>
        <dbReference type="EMBL" id="KAK4499346.1"/>
    </source>
</evidence>
<reference evidence="5 6" key="1">
    <citation type="journal article" date="2023" name="G3 (Bethesda)">
        <title>A chromosome-level genome assembly of Zasmidium syzygii isolated from banana leaves.</title>
        <authorList>
            <person name="van Westerhoven A.C."/>
            <person name="Mehrabi R."/>
            <person name="Talebi R."/>
            <person name="Steentjes M.B.F."/>
            <person name="Corcolon B."/>
            <person name="Chong P.A."/>
            <person name="Kema G.H.J."/>
            <person name="Seidl M.F."/>
        </authorList>
    </citation>
    <scope>NUCLEOTIDE SEQUENCE [LARGE SCALE GENOMIC DNA]</scope>
    <source>
        <strain evidence="5 6">P124</strain>
    </source>
</reference>
<dbReference type="Proteomes" id="UP001305779">
    <property type="component" value="Unassembled WGS sequence"/>
</dbReference>
<keyword evidence="2" id="KW-1133">Transmembrane helix</keyword>
<organism evidence="5 6">
    <name type="scientific">Zasmidium cellare</name>
    <name type="common">Wine cellar mold</name>
    <name type="synonym">Racodium cellare</name>
    <dbReference type="NCBI Taxonomy" id="395010"/>
    <lineage>
        <taxon>Eukaryota</taxon>
        <taxon>Fungi</taxon>
        <taxon>Dikarya</taxon>
        <taxon>Ascomycota</taxon>
        <taxon>Pezizomycotina</taxon>
        <taxon>Dothideomycetes</taxon>
        <taxon>Dothideomycetidae</taxon>
        <taxon>Mycosphaerellales</taxon>
        <taxon>Mycosphaerellaceae</taxon>
        <taxon>Zasmidium</taxon>
    </lineage>
</organism>
<gene>
    <name evidence="5" type="ORF">PRZ48_009859</name>
</gene>
<evidence type="ECO:0000259" key="4">
    <source>
        <dbReference type="Pfam" id="PF24808"/>
    </source>
</evidence>
<keyword evidence="2" id="KW-0812">Transmembrane</keyword>
<name>A0ABR0EDI8_ZASCE</name>
<feature type="chain" id="PRO_5047245895" description="DUF7707 domain-containing protein" evidence="3">
    <location>
        <begin position="17"/>
        <end position="222"/>
    </location>
</feature>
<evidence type="ECO:0000256" key="1">
    <source>
        <dbReference type="SAM" id="MobiDB-lite"/>
    </source>
</evidence>
<dbReference type="InterPro" id="IPR056124">
    <property type="entry name" value="DUF7707"/>
</dbReference>
<accession>A0ABR0EDI8</accession>
<dbReference type="PANTHER" id="PTHR38118:SF2">
    <property type="entry name" value="CDP-ALCOHOL PHOSPHATIDYLTRANSFERASE PROTEIN"/>
    <property type="match status" value="1"/>
</dbReference>
<evidence type="ECO:0000313" key="6">
    <source>
        <dbReference type="Proteomes" id="UP001305779"/>
    </source>
</evidence>
<feature type="signal peptide" evidence="3">
    <location>
        <begin position="1"/>
        <end position="16"/>
    </location>
</feature>
<keyword evidence="2" id="KW-0472">Membrane</keyword>
<evidence type="ECO:0000256" key="3">
    <source>
        <dbReference type="SAM" id="SignalP"/>
    </source>
</evidence>
<keyword evidence="6" id="KW-1185">Reference proteome</keyword>
<evidence type="ECO:0000256" key="2">
    <source>
        <dbReference type="SAM" id="Phobius"/>
    </source>
</evidence>